<proteinExistence type="predicted"/>
<protein>
    <submittedName>
        <fullName evidence="1">Uncharacterized protein</fullName>
    </submittedName>
</protein>
<organism evidence="1">
    <name type="scientific">Siphoviridae sp. cttpk5</name>
    <dbReference type="NCBI Taxonomy" id="2826496"/>
    <lineage>
        <taxon>Viruses</taxon>
        <taxon>Duplodnaviria</taxon>
        <taxon>Heunggongvirae</taxon>
        <taxon>Uroviricota</taxon>
        <taxon>Caudoviricetes</taxon>
    </lineage>
</organism>
<evidence type="ECO:0000313" key="1">
    <source>
        <dbReference type="EMBL" id="DAD94199.1"/>
    </source>
</evidence>
<accession>A0A8S5NIL5</accession>
<dbReference type="EMBL" id="BK015174">
    <property type="protein sequence ID" value="DAD94199.1"/>
    <property type="molecule type" value="Genomic_DNA"/>
</dbReference>
<reference evidence="1" key="1">
    <citation type="journal article" date="2021" name="Proc. Natl. Acad. Sci. U.S.A.">
        <title>A Catalog of Tens of Thousands of Viruses from Human Metagenomes Reveals Hidden Associations with Chronic Diseases.</title>
        <authorList>
            <person name="Tisza M.J."/>
            <person name="Buck C.B."/>
        </authorList>
    </citation>
    <scope>NUCLEOTIDE SEQUENCE</scope>
    <source>
        <strain evidence="1">Cttpk5</strain>
    </source>
</reference>
<sequence length="95" mass="10968">MAKIMELFYGELGQFQTAMEDEKWEVDFRGEKYPPRITMDQLTPPLFEVTEGGPQREPPACIQVIGTPDLRVITTGKLQISKKELNRLRRRAIAF</sequence>
<name>A0A8S5NIL5_9CAUD</name>